<evidence type="ECO:0000256" key="3">
    <source>
        <dbReference type="ARBA" id="ARBA00011233"/>
    </source>
</evidence>
<dbReference type="Proteomes" id="UP000004521">
    <property type="component" value="Chromosome II"/>
</dbReference>
<dbReference type="InterPro" id="IPR000887">
    <property type="entry name" value="Aldlse_KDPG_KHG"/>
</dbReference>
<dbReference type="Pfam" id="PF01081">
    <property type="entry name" value="Aldolase"/>
    <property type="match status" value="1"/>
</dbReference>
<evidence type="ECO:0000313" key="7">
    <source>
        <dbReference type="Proteomes" id="UP000004521"/>
    </source>
</evidence>
<comment type="similarity">
    <text evidence="2">Belongs to the KHG/KDPG aldolase family.</text>
</comment>
<comment type="caution">
    <text evidence="6">The sequence shown here is derived from an EMBL/GenBank/DDBJ whole genome shotgun (WGS) entry which is preliminary data.</text>
</comment>
<dbReference type="InterPro" id="IPR013785">
    <property type="entry name" value="Aldolase_TIM"/>
</dbReference>
<dbReference type="AlphaFoldDB" id="A0AAV3EPZ5"/>
<sequence length="213" mass="22557">MANLKANPFFQSLPLVAILRGILPSEILPAAKILIEEGYRFIEVPLNSPDALMSIKLLVDEYGDEAIVGAGTVTDQQKLIDVLETGAKLIVTPNMNPDVISIASKRGCIVMPGVQTTTEAFTALSCGASALKFFPAEVIGAKGIKAMKSVLPEGTVCLPVGGVAANKESMQEYLDVGADGFGLGSGLYQKGMSLEELKSRSHAYKKAWLGTQK</sequence>
<dbReference type="EMBL" id="AHIH01000010">
    <property type="protein sequence ID" value="EHN68724.1"/>
    <property type="molecule type" value="Genomic_DNA"/>
</dbReference>
<comment type="pathway">
    <text evidence="1">Carbohydrate acid metabolism.</text>
</comment>
<dbReference type="SUPFAM" id="SSF51569">
    <property type="entry name" value="Aldolase"/>
    <property type="match status" value="1"/>
</dbReference>
<gene>
    <name evidence="6" type="ORF">VFSR5_A0021</name>
</gene>
<evidence type="ECO:0000256" key="2">
    <source>
        <dbReference type="ARBA" id="ARBA00006906"/>
    </source>
</evidence>
<keyword evidence="4" id="KW-0456">Lyase</keyword>
<dbReference type="GO" id="GO:0016829">
    <property type="term" value="F:lyase activity"/>
    <property type="evidence" value="ECO:0007669"/>
    <property type="project" value="UniProtKB-KW"/>
</dbReference>
<keyword evidence="5" id="KW-0119">Carbohydrate metabolism</keyword>
<dbReference type="NCBIfam" id="NF006600">
    <property type="entry name" value="PRK09140.1"/>
    <property type="match status" value="1"/>
</dbReference>
<evidence type="ECO:0000256" key="5">
    <source>
        <dbReference type="ARBA" id="ARBA00023277"/>
    </source>
</evidence>
<reference evidence="6 7" key="1">
    <citation type="journal article" date="2012" name="J. Bacteriol.">
        <title>Draft Genome Sequence of Vibrio fischeri SR5, a Strain Isolated from the Light Organ of the Mediterranean Squid Sepiola robusta.</title>
        <authorList>
            <person name="Gyllborg M.C."/>
            <person name="Sahl J.W."/>
            <person name="Cronin D.C.III."/>
            <person name="Rasko D.A."/>
            <person name="Mandel M.J."/>
        </authorList>
    </citation>
    <scope>NUCLEOTIDE SEQUENCE [LARGE SCALE GENOMIC DNA]</scope>
    <source>
        <strain evidence="6 7">SR5</strain>
    </source>
</reference>
<dbReference type="PANTHER" id="PTHR30246:SF1">
    <property type="entry name" value="2-DEHYDRO-3-DEOXY-6-PHOSPHOGALACTONATE ALDOLASE-RELATED"/>
    <property type="match status" value="1"/>
</dbReference>
<accession>A0AAV3EPZ5</accession>
<evidence type="ECO:0000313" key="6">
    <source>
        <dbReference type="EMBL" id="EHN68724.1"/>
    </source>
</evidence>
<protein>
    <submittedName>
        <fullName evidence="6">2-dehydro-3-deoxy-6-phosphogalactonate aldolase</fullName>
    </submittedName>
</protein>
<evidence type="ECO:0000256" key="4">
    <source>
        <dbReference type="ARBA" id="ARBA00023239"/>
    </source>
</evidence>
<organism evidence="6 7">
    <name type="scientific">Aliivibrio fischeri SR5</name>
    <dbReference type="NCBI Taxonomy" id="1088719"/>
    <lineage>
        <taxon>Bacteria</taxon>
        <taxon>Pseudomonadati</taxon>
        <taxon>Pseudomonadota</taxon>
        <taxon>Gammaproteobacteria</taxon>
        <taxon>Vibrionales</taxon>
        <taxon>Vibrionaceae</taxon>
        <taxon>Aliivibrio</taxon>
    </lineage>
</organism>
<comment type="subunit">
    <text evidence="3">Homotrimer.</text>
</comment>
<proteinExistence type="inferred from homology"/>
<evidence type="ECO:0000256" key="1">
    <source>
        <dbReference type="ARBA" id="ARBA00004761"/>
    </source>
</evidence>
<dbReference type="CDD" id="cd00452">
    <property type="entry name" value="KDPG_aldolase"/>
    <property type="match status" value="1"/>
</dbReference>
<dbReference type="PANTHER" id="PTHR30246">
    <property type="entry name" value="2-KETO-3-DEOXY-6-PHOSPHOGLUCONATE ALDOLASE"/>
    <property type="match status" value="1"/>
</dbReference>
<dbReference type="RefSeq" id="WP_005421707.1">
    <property type="nucleotide sequence ID" value="NZ_CM001401.1"/>
</dbReference>
<name>A0AAV3EPZ5_ALIFS</name>
<dbReference type="PROSITE" id="PS00160">
    <property type="entry name" value="ALDOLASE_KDPG_KHG_2"/>
    <property type="match status" value="1"/>
</dbReference>
<dbReference type="InterPro" id="IPR031338">
    <property type="entry name" value="KDPG/KHG_AS_2"/>
</dbReference>
<dbReference type="Gene3D" id="3.20.20.70">
    <property type="entry name" value="Aldolase class I"/>
    <property type="match status" value="1"/>
</dbReference>